<proteinExistence type="inferred from homology"/>
<sequence length="190" mass="20017">MRLAFALSLLAPLSLVLAHGGGASNGMDMSMDGAMSLTGANMVPYLHFAPGDTLWFLGWAPLTKGAMAGTCIGLFLLALVDRWLAAIRATAENHWRARAQIVYTNKRNSTASSSSKGSGVASKAAFLRRLPPFIPAQDISRGILHAGQVALGFAFMLVIMTFQGAFIISIVLGLGIGEMMFGRFSGASGH</sequence>
<comment type="similarity">
    <text evidence="5">Belongs to the copper transporter (Ctr) (TC 1.A.56) family. SLC31A subfamily.</text>
</comment>
<dbReference type="STRING" id="685588.A0A067TB32"/>
<dbReference type="Pfam" id="PF04145">
    <property type="entry name" value="Ctr"/>
    <property type="match status" value="1"/>
</dbReference>
<evidence type="ECO:0000256" key="4">
    <source>
        <dbReference type="ARBA" id="ARBA00023136"/>
    </source>
</evidence>
<keyword evidence="4 5" id="KW-0472">Membrane</keyword>
<reference evidence="8" key="1">
    <citation type="journal article" date="2014" name="Proc. Natl. Acad. Sci. U.S.A.">
        <title>Extensive sampling of basidiomycete genomes demonstrates inadequacy of the white-rot/brown-rot paradigm for wood decay fungi.</title>
        <authorList>
            <person name="Riley R."/>
            <person name="Salamov A.A."/>
            <person name="Brown D.W."/>
            <person name="Nagy L.G."/>
            <person name="Floudas D."/>
            <person name="Held B.W."/>
            <person name="Levasseur A."/>
            <person name="Lombard V."/>
            <person name="Morin E."/>
            <person name="Otillar R."/>
            <person name="Lindquist E.A."/>
            <person name="Sun H."/>
            <person name="LaButti K.M."/>
            <person name="Schmutz J."/>
            <person name="Jabbour D."/>
            <person name="Luo H."/>
            <person name="Baker S.E."/>
            <person name="Pisabarro A.G."/>
            <person name="Walton J.D."/>
            <person name="Blanchette R.A."/>
            <person name="Henrissat B."/>
            <person name="Martin F."/>
            <person name="Cullen D."/>
            <person name="Hibbett D.S."/>
            <person name="Grigoriev I.V."/>
        </authorList>
    </citation>
    <scope>NUCLEOTIDE SEQUENCE [LARGE SCALE GENOMIC DNA]</scope>
    <source>
        <strain evidence="8">CBS 339.88</strain>
    </source>
</reference>
<dbReference type="GO" id="GO:0005375">
    <property type="term" value="F:copper ion transmembrane transporter activity"/>
    <property type="evidence" value="ECO:0007669"/>
    <property type="project" value="UniProtKB-UniRule"/>
</dbReference>
<feature type="signal peptide" evidence="6">
    <location>
        <begin position="1"/>
        <end position="18"/>
    </location>
</feature>
<accession>A0A067TB32</accession>
<dbReference type="OrthoDB" id="73901at2759"/>
<keyword evidence="5" id="KW-0406">Ion transport</keyword>
<gene>
    <name evidence="7" type="ORF">GALMADRAFT_63506</name>
</gene>
<evidence type="ECO:0000256" key="3">
    <source>
        <dbReference type="ARBA" id="ARBA00022989"/>
    </source>
</evidence>
<feature type="transmembrane region" description="Helical" evidence="5">
    <location>
        <begin position="54"/>
        <end position="80"/>
    </location>
</feature>
<dbReference type="GO" id="GO:0005886">
    <property type="term" value="C:plasma membrane"/>
    <property type="evidence" value="ECO:0007669"/>
    <property type="project" value="TreeGrafter"/>
</dbReference>
<keyword evidence="2 5" id="KW-0812">Transmembrane</keyword>
<keyword evidence="5" id="KW-0187">Copper transport</keyword>
<dbReference type="AlphaFoldDB" id="A0A067TB32"/>
<dbReference type="EMBL" id="KL142373">
    <property type="protein sequence ID" value="KDR79547.1"/>
    <property type="molecule type" value="Genomic_DNA"/>
</dbReference>
<dbReference type="Proteomes" id="UP000027222">
    <property type="component" value="Unassembled WGS sequence"/>
</dbReference>
<keyword evidence="6" id="KW-0732">Signal</keyword>
<keyword evidence="5" id="KW-0186">Copper</keyword>
<name>A0A067TB32_GALM3</name>
<keyword evidence="8" id="KW-1185">Reference proteome</keyword>
<dbReference type="PANTHER" id="PTHR12483:SF27">
    <property type="entry name" value="COPPER TRANSPORT PROTEIN CTR1"/>
    <property type="match status" value="1"/>
</dbReference>
<feature type="chain" id="PRO_5001646660" description="Copper transport protein" evidence="6">
    <location>
        <begin position="19"/>
        <end position="190"/>
    </location>
</feature>
<dbReference type="PANTHER" id="PTHR12483">
    <property type="entry name" value="SOLUTE CARRIER FAMILY 31 COPPER TRANSPORTERS"/>
    <property type="match status" value="1"/>
</dbReference>
<keyword evidence="3 5" id="KW-1133">Transmembrane helix</keyword>
<evidence type="ECO:0000256" key="1">
    <source>
        <dbReference type="ARBA" id="ARBA00004141"/>
    </source>
</evidence>
<dbReference type="HOGENOM" id="CLU_090404_0_1_1"/>
<organism evidence="7 8">
    <name type="scientific">Galerina marginata (strain CBS 339.88)</name>
    <dbReference type="NCBI Taxonomy" id="685588"/>
    <lineage>
        <taxon>Eukaryota</taxon>
        <taxon>Fungi</taxon>
        <taxon>Dikarya</taxon>
        <taxon>Basidiomycota</taxon>
        <taxon>Agaricomycotina</taxon>
        <taxon>Agaricomycetes</taxon>
        <taxon>Agaricomycetidae</taxon>
        <taxon>Agaricales</taxon>
        <taxon>Agaricineae</taxon>
        <taxon>Strophariaceae</taxon>
        <taxon>Galerina</taxon>
    </lineage>
</organism>
<protein>
    <recommendedName>
        <fullName evidence="5">Copper transport protein</fullName>
    </recommendedName>
</protein>
<feature type="transmembrane region" description="Helical" evidence="5">
    <location>
        <begin position="149"/>
        <end position="176"/>
    </location>
</feature>
<dbReference type="InterPro" id="IPR007274">
    <property type="entry name" value="Cop_transporter"/>
</dbReference>
<evidence type="ECO:0000256" key="5">
    <source>
        <dbReference type="RuleBase" id="RU367022"/>
    </source>
</evidence>
<comment type="subcellular location">
    <subcellularLocation>
        <location evidence="1 5">Membrane</location>
        <topology evidence="1 5">Multi-pass membrane protein</topology>
    </subcellularLocation>
</comment>
<evidence type="ECO:0000256" key="6">
    <source>
        <dbReference type="SAM" id="SignalP"/>
    </source>
</evidence>
<evidence type="ECO:0000256" key="2">
    <source>
        <dbReference type="ARBA" id="ARBA00022692"/>
    </source>
</evidence>
<evidence type="ECO:0000313" key="7">
    <source>
        <dbReference type="EMBL" id="KDR79547.1"/>
    </source>
</evidence>
<evidence type="ECO:0000313" key="8">
    <source>
        <dbReference type="Proteomes" id="UP000027222"/>
    </source>
</evidence>
<keyword evidence="5" id="KW-0813">Transport</keyword>